<organism evidence="2 3">
    <name type="scientific">Halomonas cibimaris</name>
    <dbReference type="NCBI Taxonomy" id="657012"/>
    <lineage>
        <taxon>Bacteria</taxon>
        <taxon>Pseudomonadati</taxon>
        <taxon>Pseudomonadota</taxon>
        <taxon>Gammaproteobacteria</taxon>
        <taxon>Oceanospirillales</taxon>
        <taxon>Halomonadaceae</taxon>
        <taxon>Halomonas</taxon>
    </lineage>
</organism>
<keyword evidence="3" id="KW-1185">Reference proteome</keyword>
<keyword evidence="1" id="KW-0472">Membrane</keyword>
<accession>A0ABP7LZF0</accession>
<evidence type="ECO:0000256" key="1">
    <source>
        <dbReference type="SAM" id="Phobius"/>
    </source>
</evidence>
<feature type="transmembrane region" description="Helical" evidence="1">
    <location>
        <begin position="46"/>
        <end position="64"/>
    </location>
</feature>
<feature type="transmembrane region" description="Helical" evidence="1">
    <location>
        <begin position="15"/>
        <end position="34"/>
    </location>
</feature>
<dbReference type="EMBL" id="BAAAZT010000075">
    <property type="protein sequence ID" value="GAA3909252.1"/>
    <property type="molecule type" value="Genomic_DNA"/>
</dbReference>
<keyword evidence="1" id="KW-1133">Transmembrane helix</keyword>
<reference evidence="3" key="1">
    <citation type="journal article" date="2019" name="Int. J. Syst. Evol. Microbiol.">
        <title>The Global Catalogue of Microorganisms (GCM) 10K type strain sequencing project: providing services to taxonomists for standard genome sequencing and annotation.</title>
        <authorList>
            <consortium name="The Broad Institute Genomics Platform"/>
            <consortium name="The Broad Institute Genome Sequencing Center for Infectious Disease"/>
            <person name="Wu L."/>
            <person name="Ma J."/>
        </authorList>
    </citation>
    <scope>NUCLEOTIDE SEQUENCE [LARGE SCALE GENOMIC DNA]</scope>
    <source>
        <strain evidence="3">JCM 16914</strain>
    </source>
</reference>
<sequence length="74" mass="8080">MTTPLRQRSRRGERLGALLVAAAILFSPPLLLVVDRMASATGIEGVLYLFGAWAGVIGLAAWLMESRRARGRDR</sequence>
<gene>
    <name evidence="2" type="ORF">GCM10022228_19890</name>
</gene>
<keyword evidence="1" id="KW-0812">Transmembrane</keyword>
<proteinExistence type="predicted"/>
<dbReference type="Proteomes" id="UP001500133">
    <property type="component" value="Unassembled WGS sequence"/>
</dbReference>
<comment type="caution">
    <text evidence="2">The sequence shown here is derived from an EMBL/GenBank/DDBJ whole genome shotgun (WGS) entry which is preliminary data.</text>
</comment>
<evidence type="ECO:0000313" key="3">
    <source>
        <dbReference type="Proteomes" id="UP001500133"/>
    </source>
</evidence>
<name>A0ABP7LZF0_9GAMM</name>
<dbReference type="RefSeq" id="WP_344704784.1">
    <property type="nucleotide sequence ID" value="NZ_BAAAZT010000075.1"/>
</dbReference>
<protein>
    <submittedName>
        <fullName evidence="2">Uncharacterized protein</fullName>
    </submittedName>
</protein>
<evidence type="ECO:0000313" key="2">
    <source>
        <dbReference type="EMBL" id="GAA3909252.1"/>
    </source>
</evidence>